<evidence type="ECO:0000256" key="4">
    <source>
        <dbReference type="ARBA" id="ARBA00022679"/>
    </source>
</evidence>
<evidence type="ECO:0000259" key="8">
    <source>
        <dbReference type="Pfam" id="PF02384"/>
    </source>
</evidence>
<comment type="catalytic activity">
    <reaction evidence="7">
        <text>a 2'-deoxyadenosine in DNA + S-adenosyl-L-methionine = an N(6)-methyl-2'-deoxyadenosine in DNA + S-adenosyl-L-homocysteine + H(+)</text>
        <dbReference type="Rhea" id="RHEA:15197"/>
        <dbReference type="Rhea" id="RHEA-COMP:12418"/>
        <dbReference type="Rhea" id="RHEA-COMP:12419"/>
        <dbReference type="ChEBI" id="CHEBI:15378"/>
        <dbReference type="ChEBI" id="CHEBI:57856"/>
        <dbReference type="ChEBI" id="CHEBI:59789"/>
        <dbReference type="ChEBI" id="CHEBI:90615"/>
        <dbReference type="ChEBI" id="CHEBI:90616"/>
        <dbReference type="EC" id="2.1.1.72"/>
    </reaction>
</comment>
<dbReference type="Pfam" id="PF12161">
    <property type="entry name" value="HsdM_N"/>
    <property type="match status" value="1"/>
</dbReference>
<evidence type="ECO:0000256" key="6">
    <source>
        <dbReference type="ARBA" id="ARBA00022747"/>
    </source>
</evidence>
<dbReference type="EMBL" id="JAKRKC020000001">
    <property type="protein sequence ID" value="MCK2213348.1"/>
    <property type="molecule type" value="Genomic_DNA"/>
</dbReference>
<dbReference type="InterPro" id="IPR051537">
    <property type="entry name" value="DNA_Adenine_Mtase"/>
</dbReference>
<dbReference type="CDD" id="cd02440">
    <property type="entry name" value="AdoMet_MTases"/>
    <property type="match status" value="1"/>
</dbReference>
<feature type="domain" description="N6 adenine-specific DNA methyltransferase N-terminal" evidence="9">
    <location>
        <begin position="7"/>
        <end position="41"/>
    </location>
</feature>
<evidence type="ECO:0000313" key="11">
    <source>
        <dbReference type="Proteomes" id="UP001317259"/>
    </source>
</evidence>
<dbReference type="Gene3D" id="3.40.50.150">
    <property type="entry name" value="Vaccinia Virus protein VP39"/>
    <property type="match status" value="1"/>
</dbReference>
<keyword evidence="11" id="KW-1185">Reference proteome</keyword>
<evidence type="ECO:0000256" key="2">
    <source>
        <dbReference type="ARBA" id="ARBA00011900"/>
    </source>
</evidence>
<evidence type="ECO:0000256" key="1">
    <source>
        <dbReference type="ARBA" id="ARBA00006594"/>
    </source>
</evidence>
<dbReference type="SUPFAM" id="SSF53335">
    <property type="entry name" value="S-adenosyl-L-methionine-dependent methyltransferases"/>
    <property type="match status" value="1"/>
</dbReference>
<name>A0ABT0FMF8_9ACTN</name>
<evidence type="ECO:0000256" key="3">
    <source>
        <dbReference type="ARBA" id="ARBA00022603"/>
    </source>
</evidence>
<sequence>MTDVVGKLWGYAHTLRHDGVDYGDYIEQLTYLLFLKMADEQGIELPEETDWPYLRKQSGTDLIEAYEVALRKLGKQDGMLGDIFAGSQNRLANPTTLARLIKAIDETEWTSLDVDVKAAAFEGLLEKSAAEGKKGAGQYFTPRPLIRSMVRVIKPDPRAHNQFSICDPACGTGGFLVAAYEWLKEHTGGALDRDTARRIKTATYYGQELVARPRRLALMNMYLHQVEPHILLGDSIYEAPGRQRFDVVLTNPPFGTRGANQAPVRDDFTIETSNKQLNFLQHVLTILKPGGRAAIVVPDNVLFADKAGEVFKILMEDADVHTVLRCPRGTFNPYTPGTKTNVIFLTKGRSTSKVWIYDARANVPAVTKKSRPLTASHFREFEACYGVDPNGQALRQESDSDEGRWRVFGINEVKARDYKIDNFRWLRDDELDDVDELGDPADLITEASYELQQALLHLEALQQLLGNGEGSE</sequence>
<dbReference type="InterPro" id="IPR038333">
    <property type="entry name" value="T1MK-like_N_sf"/>
</dbReference>
<comment type="caution">
    <text evidence="10">The sequence shown here is derived from an EMBL/GenBank/DDBJ whole genome shotgun (WGS) entry which is preliminary data.</text>
</comment>
<dbReference type="EC" id="2.1.1.72" evidence="2"/>
<evidence type="ECO:0000313" key="10">
    <source>
        <dbReference type="EMBL" id="MCK2213348.1"/>
    </source>
</evidence>
<feature type="domain" description="DNA methylase adenine-specific" evidence="8">
    <location>
        <begin position="115"/>
        <end position="426"/>
    </location>
</feature>
<keyword evidence="5" id="KW-0949">S-adenosyl-L-methionine</keyword>
<proteinExistence type="inferred from homology"/>
<evidence type="ECO:0000256" key="7">
    <source>
        <dbReference type="ARBA" id="ARBA00047942"/>
    </source>
</evidence>
<protein>
    <recommendedName>
        <fullName evidence="2">site-specific DNA-methyltransferase (adenine-specific)</fullName>
        <ecNumber evidence="2">2.1.1.72</ecNumber>
    </recommendedName>
</protein>
<keyword evidence="3" id="KW-0489">Methyltransferase</keyword>
<dbReference type="InterPro" id="IPR022749">
    <property type="entry name" value="D12N6_MeTrfase_N"/>
</dbReference>
<dbReference type="InterPro" id="IPR029063">
    <property type="entry name" value="SAM-dependent_MTases_sf"/>
</dbReference>
<dbReference type="PROSITE" id="PS00092">
    <property type="entry name" value="N6_MTASE"/>
    <property type="match status" value="1"/>
</dbReference>
<keyword evidence="4" id="KW-0808">Transferase</keyword>
<dbReference type="InterPro" id="IPR003356">
    <property type="entry name" value="DNA_methylase_A-5"/>
</dbReference>
<dbReference type="Gene3D" id="1.20.1260.30">
    <property type="match status" value="1"/>
</dbReference>
<evidence type="ECO:0000256" key="5">
    <source>
        <dbReference type="ARBA" id="ARBA00022691"/>
    </source>
</evidence>
<organism evidence="10 11">
    <name type="scientific">Actinomadura luzonensis</name>
    <dbReference type="NCBI Taxonomy" id="2805427"/>
    <lineage>
        <taxon>Bacteria</taxon>
        <taxon>Bacillati</taxon>
        <taxon>Actinomycetota</taxon>
        <taxon>Actinomycetes</taxon>
        <taxon>Streptosporangiales</taxon>
        <taxon>Thermomonosporaceae</taxon>
        <taxon>Actinomadura</taxon>
    </lineage>
</organism>
<evidence type="ECO:0000259" key="9">
    <source>
        <dbReference type="Pfam" id="PF12161"/>
    </source>
</evidence>
<comment type="similarity">
    <text evidence="1">Belongs to the N(4)/N(6)-methyltransferase family.</text>
</comment>
<dbReference type="RefSeq" id="WP_242378930.1">
    <property type="nucleotide sequence ID" value="NZ_JAKRKC020000001.1"/>
</dbReference>
<dbReference type="InterPro" id="IPR002052">
    <property type="entry name" value="DNA_methylase_N6_adenine_CS"/>
</dbReference>
<accession>A0ABT0FMF8</accession>
<dbReference type="PANTHER" id="PTHR42933">
    <property type="entry name" value="SLR6095 PROTEIN"/>
    <property type="match status" value="1"/>
</dbReference>
<dbReference type="PRINTS" id="PR00507">
    <property type="entry name" value="N12N6MTFRASE"/>
</dbReference>
<keyword evidence="6" id="KW-0680">Restriction system</keyword>
<dbReference type="Proteomes" id="UP001317259">
    <property type="component" value="Unassembled WGS sequence"/>
</dbReference>
<reference evidence="10 11" key="1">
    <citation type="submission" date="2022-04" db="EMBL/GenBank/DDBJ databases">
        <title>Genome draft of Actinomadura sp. ATCC 31491.</title>
        <authorList>
            <person name="Shi X."/>
            <person name="Du Y."/>
        </authorList>
    </citation>
    <scope>NUCLEOTIDE SEQUENCE [LARGE SCALE GENOMIC DNA]</scope>
    <source>
        <strain evidence="10 11">ATCC 31491</strain>
    </source>
</reference>
<dbReference type="Pfam" id="PF02384">
    <property type="entry name" value="N6_Mtase"/>
    <property type="match status" value="1"/>
</dbReference>
<dbReference type="PANTHER" id="PTHR42933:SF4">
    <property type="entry name" value="TYPE I RESTRICTION ENZYME ECOKI METHYLASE SUBUNIT"/>
    <property type="match status" value="1"/>
</dbReference>
<gene>
    <name evidence="10" type="ORF">MF672_006005</name>
</gene>